<evidence type="ECO:0000256" key="2">
    <source>
        <dbReference type="PROSITE-ProRule" id="PRU00504"/>
    </source>
</evidence>
<dbReference type="InterPro" id="IPR001258">
    <property type="entry name" value="NHL_repeat"/>
</dbReference>
<feature type="repeat" description="NHL" evidence="2">
    <location>
        <begin position="369"/>
        <end position="408"/>
    </location>
</feature>
<name>A0A814CID8_9BILA</name>
<feature type="repeat" description="NHL" evidence="2">
    <location>
        <begin position="429"/>
        <end position="460"/>
    </location>
</feature>
<dbReference type="PANTHER" id="PTHR24104:SF25">
    <property type="entry name" value="PROTEIN LIN-41"/>
    <property type="match status" value="1"/>
</dbReference>
<dbReference type="CDD" id="cd05819">
    <property type="entry name" value="NHL"/>
    <property type="match status" value="1"/>
</dbReference>
<evidence type="ECO:0000256" key="1">
    <source>
        <dbReference type="ARBA" id="ARBA00022737"/>
    </source>
</evidence>
<reference evidence="4" key="1">
    <citation type="submission" date="2021-02" db="EMBL/GenBank/DDBJ databases">
        <authorList>
            <person name="Nowell W R."/>
        </authorList>
    </citation>
    <scope>NUCLEOTIDE SEQUENCE</scope>
</reference>
<dbReference type="InterPro" id="IPR011042">
    <property type="entry name" value="6-blade_b-propeller_TolB-like"/>
</dbReference>
<dbReference type="PANTHER" id="PTHR24104">
    <property type="entry name" value="E3 UBIQUITIN-PROTEIN LIGASE NHLRC1-RELATED"/>
    <property type="match status" value="1"/>
</dbReference>
<dbReference type="Gene3D" id="2.170.140.10">
    <property type="entry name" value="Chitin binding domain"/>
    <property type="match status" value="1"/>
</dbReference>
<organism evidence="4 5">
    <name type="scientific">Rotaria sordida</name>
    <dbReference type="NCBI Taxonomy" id="392033"/>
    <lineage>
        <taxon>Eukaryota</taxon>
        <taxon>Metazoa</taxon>
        <taxon>Spiralia</taxon>
        <taxon>Gnathifera</taxon>
        <taxon>Rotifera</taxon>
        <taxon>Eurotatoria</taxon>
        <taxon>Bdelloidea</taxon>
        <taxon>Philodinida</taxon>
        <taxon>Philodinidae</taxon>
        <taxon>Rotaria</taxon>
    </lineage>
</organism>
<evidence type="ECO:0000313" key="4">
    <source>
        <dbReference type="EMBL" id="CAF0941839.1"/>
    </source>
</evidence>
<dbReference type="InterPro" id="IPR050952">
    <property type="entry name" value="TRIM-NHL_E3_ligases"/>
</dbReference>
<evidence type="ECO:0000259" key="3">
    <source>
        <dbReference type="PROSITE" id="PS50940"/>
    </source>
</evidence>
<protein>
    <recommendedName>
        <fullName evidence="3">Chitin-binding type-2 domain-containing protein</fullName>
    </recommendedName>
</protein>
<feature type="repeat" description="NHL" evidence="2">
    <location>
        <begin position="572"/>
        <end position="611"/>
    </location>
</feature>
<dbReference type="Pfam" id="PF01436">
    <property type="entry name" value="NHL"/>
    <property type="match status" value="2"/>
</dbReference>
<dbReference type="GO" id="GO:0043161">
    <property type="term" value="P:proteasome-mediated ubiquitin-dependent protein catabolic process"/>
    <property type="evidence" value="ECO:0007669"/>
    <property type="project" value="TreeGrafter"/>
</dbReference>
<dbReference type="Gene3D" id="2.120.10.30">
    <property type="entry name" value="TolB, C-terminal domain"/>
    <property type="match status" value="3"/>
</dbReference>
<proteinExistence type="predicted"/>
<dbReference type="GO" id="GO:0061630">
    <property type="term" value="F:ubiquitin protein ligase activity"/>
    <property type="evidence" value="ECO:0007669"/>
    <property type="project" value="TreeGrafter"/>
</dbReference>
<dbReference type="GO" id="GO:0008270">
    <property type="term" value="F:zinc ion binding"/>
    <property type="evidence" value="ECO:0007669"/>
    <property type="project" value="UniProtKB-KW"/>
</dbReference>
<dbReference type="SUPFAM" id="SSF57625">
    <property type="entry name" value="Invertebrate chitin-binding proteins"/>
    <property type="match status" value="1"/>
</dbReference>
<feature type="domain" description="Chitin-binding type-2" evidence="3">
    <location>
        <begin position="287"/>
        <end position="344"/>
    </location>
</feature>
<evidence type="ECO:0000313" key="5">
    <source>
        <dbReference type="Proteomes" id="UP000663889"/>
    </source>
</evidence>
<dbReference type="PROSITE" id="PS51125">
    <property type="entry name" value="NHL"/>
    <property type="match status" value="3"/>
</dbReference>
<accession>A0A814CID8</accession>
<dbReference type="SUPFAM" id="SSF63825">
    <property type="entry name" value="YWTD domain"/>
    <property type="match status" value="1"/>
</dbReference>
<dbReference type="SMART" id="SM00494">
    <property type="entry name" value="ChtBD2"/>
    <property type="match status" value="1"/>
</dbReference>
<dbReference type="EMBL" id="CAJNOU010000275">
    <property type="protein sequence ID" value="CAF0941839.1"/>
    <property type="molecule type" value="Genomic_DNA"/>
</dbReference>
<dbReference type="InterPro" id="IPR002557">
    <property type="entry name" value="Chitin-bd_dom"/>
</dbReference>
<dbReference type="Proteomes" id="UP000663889">
    <property type="component" value="Unassembled WGS sequence"/>
</dbReference>
<dbReference type="PROSITE" id="PS50940">
    <property type="entry name" value="CHIT_BIND_II"/>
    <property type="match status" value="1"/>
</dbReference>
<keyword evidence="1" id="KW-0677">Repeat</keyword>
<dbReference type="GO" id="GO:0000209">
    <property type="term" value="P:protein polyubiquitination"/>
    <property type="evidence" value="ECO:0007669"/>
    <property type="project" value="TreeGrafter"/>
</dbReference>
<dbReference type="AlphaFoldDB" id="A0A814CID8"/>
<sequence length="647" mass="72329">MPQIYLTDFEKDDSNEDLFIFDRILKQPIYFTLSEIEKAIEKSLNSNELERFAGSRFFHIECDLSKSLSDLQRSNLLNGDKLTIESLISRELSSKETVDKPSYHQMILRWLSNLYKNTTFSYLPTIKSIDNKSINRELSSSKIHTDDDLCLGWILFKSIDRPDLDLKEEKPRMINVKHIAETYVVGIADKIYQGKPILPHSPKSQIIKEMTEFDSQLFHMPIISNATHFIVPSRTYNDIIESTNIYESEIIHIEDDELQCHDPGRLGTHVITTGGVFESVVSKLINAFQCPNNGYFAKPNDKHSFYHCAHGTAYVMPCPAGLVWNQQIQVCDWDTNTPVINCDNGRQHNCRENSQWSTKGISIVGSDNKFGSDSKHLGSPFGLFVDTKHDNIYVADTDNHRIQKFNLKALETGGITVAGGNGAGNRSNQLSMPRAVYVDRNENIYIADDDNHRIQLWSKGATSGITVAGGYGKGKGLNQIGACQGIYVHEDTNSLFISDFYNDRIVKWNSETDEGIIIAGNGIGGSKANQLSGPRGIFIDECETIYIADLWNSRIQKWKKDASEGITVAGGHGKGSAANQLNSPWDVEVDQYNNIYVVDTDNNRIQKWSPDAISGVTVAGGNGWGDGIGQFKSAHSIGLDKQGNMYD</sequence>
<comment type="caution">
    <text evidence="4">The sequence shown here is derived from an EMBL/GenBank/DDBJ whole genome shotgun (WGS) entry which is preliminary data.</text>
</comment>
<dbReference type="GO" id="GO:0008061">
    <property type="term" value="F:chitin binding"/>
    <property type="evidence" value="ECO:0007669"/>
    <property type="project" value="InterPro"/>
</dbReference>
<dbReference type="GO" id="GO:0005576">
    <property type="term" value="C:extracellular region"/>
    <property type="evidence" value="ECO:0007669"/>
    <property type="project" value="InterPro"/>
</dbReference>
<dbReference type="InterPro" id="IPR036508">
    <property type="entry name" value="Chitin-bd_dom_sf"/>
</dbReference>
<gene>
    <name evidence="4" type="ORF">SEV965_LOCUS7755</name>
</gene>
<dbReference type="Pfam" id="PF01607">
    <property type="entry name" value="CBM_14"/>
    <property type="match status" value="1"/>
</dbReference>